<dbReference type="GO" id="GO:0016787">
    <property type="term" value="F:hydrolase activity"/>
    <property type="evidence" value="ECO:0007669"/>
    <property type="project" value="UniProtKB-KW"/>
</dbReference>
<dbReference type="Gene3D" id="3.40.710.10">
    <property type="entry name" value="DD-peptidase/beta-lactamase superfamily"/>
    <property type="match status" value="1"/>
</dbReference>
<keyword evidence="1" id="KW-1133">Transmembrane helix</keyword>
<dbReference type="PANTHER" id="PTHR46825">
    <property type="entry name" value="D-ALANYL-D-ALANINE-CARBOXYPEPTIDASE/ENDOPEPTIDASE AMPH"/>
    <property type="match status" value="1"/>
</dbReference>
<dbReference type="EMBL" id="BAAAQN010000068">
    <property type="protein sequence ID" value="GAA2057616.1"/>
    <property type="molecule type" value="Genomic_DNA"/>
</dbReference>
<feature type="transmembrane region" description="Helical" evidence="1">
    <location>
        <begin position="619"/>
        <end position="638"/>
    </location>
</feature>
<feature type="transmembrane region" description="Helical" evidence="1">
    <location>
        <begin position="507"/>
        <end position="526"/>
    </location>
</feature>
<reference evidence="5" key="1">
    <citation type="journal article" date="2019" name="Int. J. Syst. Evol. Microbiol.">
        <title>The Global Catalogue of Microorganisms (GCM) 10K type strain sequencing project: providing services to taxonomists for standard genome sequencing and annotation.</title>
        <authorList>
            <consortium name="The Broad Institute Genomics Platform"/>
            <consortium name="The Broad Institute Genome Sequencing Center for Infectious Disease"/>
            <person name="Wu L."/>
            <person name="Ma J."/>
        </authorList>
    </citation>
    <scope>NUCLEOTIDE SEQUENCE [LARGE SCALE GENOMIC DNA]</scope>
    <source>
        <strain evidence="5">JCM 16014</strain>
    </source>
</reference>
<gene>
    <name evidence="4" type="ORF">GCM10009839_78860</name>
</gene>
<evidence type="ECO:0000256" key="1">
    <source>
        <dbReference type="SAM" id="Phobius"/>
    </source>
</evidence>
<evidence type="ECO:0000313" key="5">
    <source>
        <dbReference type="Proteomes" id="UP001500751"/>
    </source>
</evidence>
<feature type="signal peptide" evidence="2">
    <location>
        <begin position="1"/>
        <end position="35"/>
    </location>
</feature>
<keyword evidence="1" id="KW-0472">Membrane</keyword>
<dbReference type="Proteomes" id="UP001500751">
    <property type="component" value="Unassembled WGS sequence"/>
</dbReference>
<dbReference type="PANTHER" id="PTHR46825:SF9">
    <property type="entry name" value="BETA-LACTAMASE-RELATED DOMAIN-CONTAINING PROTEIN"/>
    <property type="match status" value="1"/>
</dbReference>
<keyword evidence="4" id="KW-0378">Hydrolase</keyword>
<keyword evidence="5" id="KW-1185">Reference proteome</keyword>
<evidence type="ECO:0000259" key="3">
    <source>
        <dbReference type="Pfam" id="PF00144"/>
    </source>
</evidence>
<feature type="transmembrane region" description="Helical" evidence="1">
    <location>
        <begin position="546"/>
        <end position="565"/>
    </location>
</feature>
<keyword evidence="1" id="KW-0812">Transmembrane</keyword>
<dbReference type="InterPro" id="IPR050491">
    <property type="entry name" value="AmpC-like"/>
</dbReference>
<evidence type="ECO:0000256" key="2">
    <source>
        <dbReference type="SAM" id="SignalP"/>
    </source>
</evidence>
<proteinExistence type="predicted"/>
<evidence type="ECO:0000313" key="4">
    <source>
        <dbReference type="EMBL" id="GAA2057616.1"/>
    </source>
</evidence>
<dbReference type="InterPro" id="IPR001466">
    <property type="entry name" value="Beta-lactam-related"/>
</dbReference>
<sequence length="643" mass="67229">MTAGCFPASLNGMWTTIISGAVIAASALSGSAAHSAPAAPDLPGIGPLIDRTISAQLAADKIPGAAVVVVAGGKTVVAKGYGVSDVAERTPVDPVRTEFFTGSIAKVFTATAVAQLVTEGKIDPKAPVNTYLKDFKIRDTYPGRPVTIENLMTHTAGFDDEPLGVAVRDPKDVPKLGQYLADHEPLRVRAPGTLAAYDNYGVALAGYVVESVSGEPFAQYMQEHVFGPLQMADSTFAQPHPAGVDANLAKGYRPDGGGQTAEAGQYGAWAPTGAGTVATATDVAKFMTAQLSDDPSLGAGVAELMQKQQFTMDPRLPGMAYLFEERPRDGQQILFKDGDVPGFHANLALLPKQGIGIYVVYNGDGTDGTAAWDGKALINTIVDQYFPDAGAVPVVGAPVPGPKAGAYAGTYRSDRVSRGDVTRVAGLVGAVTVEAHGDGTLTTDGLSQNPHAAAQHWYPLGNGEFAEQGGPDRLIFDGRGHLATSIDPTVAYYRLGWYASPRLHLPMLYTGAGILAAALLGFPVLALVRRLRGRAAHPRWARNARVLAGVAGALATTFTIGFLAMTGDGNAFDETVLLGSSWLTALLVLNALLAVSTIGLIAGTAAAWRLSWWRPAGRIAYTLTTLGAVSFLTVAYTYNLVWP</sequence>
<accession>A0ABP5GUG1</accession>
<keyword evidence="2" id="KW-0732">Signal</keyword>
<dbReference type="SUPFAM" id="SSF56601">
    <property type="entry name" value="beta-lactamase/transpeptidase-like"/>
    <property type="match status" value="1"/>
</dbReference>
<name>A0ABP5GUG1_9ACTN</name>
<dbReference type="InterPro" id="IPR012338">
    <property type="entry name" value="Beta-lactam/transpept-like"/>
</dbReference>
<protein>
    <submittedName>
        <fullName evidence="4">Serine hydrolase</fullName>
    </submittedName>
</protein>
<feature type="transmembrane region" description="Helical" evidence="1">
    <location>
        <begin position="585"/>
        <end position="607"/>
    </location>
</feature>
<feature type="domain" description="Beta-lactamase-related" evidence="3">
    <location>
        <begin position="49"/>
        <end position="376"/>
    </location>
</feature>
<organism evidence="4 5">
    <name type="scientific">Catenulispora yoronensis</name>
    <dbReference type="NCBI Taxonomy" id="450799"/>
    <lineage>
        <taxon>Bacteria</taxon>
        <taxon>Bacillati</taxon>
        <taxon>Actinomycetota</taxon>
        <taxon>Actinomycetes</taxon>
        <taxon>Catenulisporales</taxon>
        <taxon>Catenulisporaceae</taxon>
        <taxon>Catenulispora</taxon>
    </lineage>
</organism>
<feature type="chain" id="PRO_5047043505" evidence="2">
    <location>
        <begin position="36"/>
        <end position="643"/>
    </location>
</feature>
<comment type="caution">
    <text evidence="4">The sequence shown here is derived from an EMBL/GenBank/DDBJ whole genome shotgun (WGS) entry which is preliminary data.</text>
</comment>
<dbReference type="Pfam" id="PF00144">
    <property type="entry name" value="Beta-lactamase"/>
    <property type="match status" value="1"/>
</dbReference>